<gene>
    <name evidence="14" type="ORF">ABVK25_007925</name>
</gene>
<dbReference type="EMBL" id="JBHFEH010000032">
    <property type="protein sequence ID" value="KAL2051769.1"/>
    <property type="molecule type" value="Genomic_DNA"/>
</dbReference>
<proteinExistence type="predicted"/>
<dbReference type="InterPro" id="IPR036291">
    <property type="entry name" value="NAD(P)-bd_dom_sf"/>
</dbReference>
<dbReference type="PANTHER" id="PTHR43550">
    <property type="entry name" value="3-KETODIHYDROSPHINGOSINE REDUCTASE"/>
    <property type="match status" value="1"/>
</dbReference>
<comment type="catalytic activity">
    <reaction evidence="11">
        <text>sphinganine + NADP(+) = 3-oxosphinganine + NADPH + H(+)</text>
        <dbReference type="Rhea" id="RHEA:22640"/>
        <dbReference type="ChEBI" id="CHEBI:15378"/>
        <dbReference type="ChEBI" id="CHEBI:57783"/>
        <dbReference type="ChEBI" id="CHEBI:57817"/>
        <dbReference type="ChEBI" id="CHEBI:58299"/>
        <dbReference type="ChEBI" id="CHEBI:58349"/>
        <dbReference type="EC" id="1.1.1.102"/>
    </reaction>
    <physiologicalReaction direction="right-to-left" evidence="11">
        <dbReference type="Rhea" id="RHEA:22642"/>
    </physiologicalReaction>
</comment>
<protein>
    <recommendedName>
        <fullName evidence="9">3-dehydrosphinganine reductase</fullName>
        <ecNumber evidence="9">1.1.1.102</ecNumber>
    </recommendedName>
</protein>
<evidence type="ECO:0000313" key="15">
    <source>
        <dbReference type="Proteomes" id="UP001590951"/>
    </source>
</evidence>
<evidence type="ECO:0000256" key="12">
    <source>
        <dbReference type="SAM" id="Phobius"/>
    </source>
</evidence>
<evidence type="ECO:0000256" key="1">
    <source>
        <dbReference type="ARBA" id="ARBA00004240"/>
    </source>
</evidence>
<evidence type="ECO:0000256" key="5">
    <source>
        <dbReference type="ARBA" id="ARBA00022857"/>
    </source>
</evidence>
<evidence type="ECO:0000256" key="13">
    <source>
        <dbReference type="SAM" id="SignalP"/>
    </source>
</evidence>
<keyword evidence="12" id="KW-1133">Transmembrane helix</keyword>
<dbReference type="Pfam" id="PF00106">
    <property type="entry name" value="adh_short"/>
    <property type="match status" value="1"/>
</dbReference>
<evidence type="ECO:0000313" key="14">
    <source>
        <dbReference type="EMBL" id="KAL2051769.1"/>
    </source>
</evidence>
<reference evidence="14 15" key="1">
    <citation type="submission" date="2024-09" db="EMBL/GenBank/DDBJ databases">
        <title>Rethinking Asexuality: The Enigmatic Case of Functional Sexual Genes in Lepraria (Stereocaulaceae).</title>
        <authorList>
            <person name="Doellman M."/>
            <person name="Sun Y."/>
            <person name="Barcenas-Pena A."/>
            <person name="Lumbsch H.T."/>
            <person name="Grewe F."/>
        </authorList>
    </citation>
    <scope>NUCLEOTIDE SEQUENCE [LARGE SCALE GENOMIC DNA]</scope>
    <source>
        <strain evidence="14 15">Grewe 0041</strain>
    </source>
</reference>
<keyword evidence="13" id="KW-0732">Signal</keyword>
<evidence type="ECO:0000256" key="6">
    <source>
        <dbReference type="ARBA" id="ARBA00022919"/>
    </source>
</evidence>
<comment type="subcellular location">
    <subcellularLocation>
        <location evidence="1">Endoplasmic reticulum</location>
    </subcellularLocation>
</comment>
<keyword evidence="6" id="KW-0746">Sphingolipid metabolism</keyword>
<evidence type="ECO:0000256" key="11">
    <source>
        <dbReference type="ARBA" id="ARBA00048930"/>
    </source>
</evidence>
<sequence>MALGFACASALLVAFLSVLIFDRMGGFQSKNQFPVDGRTVIVTGGSQGMGKALAELLARKGANVLIVARTVGKLEAAMKDICAVAVRPSTQRFHYISADLTSPAESTRITTEATAWNNNQTPDILICCAGSATPGLFIDLPISTIKEQIETNYYSSAYMAHAFLQPWLQNPSGSKTQEAKHIIFTSSLVAFLPLVGYSLYTPSKVALRALSDTLSQELLLYHPLCNIRMHTIFPGTIFSPGLEIENQSKPAITKNLEESDGGQTCEEVAASSIKGLENGEEMITSGILGVALKAGMLGSSRRNGWGIVDTVVGWIVMIVLVVVRRDMDGTVRKWGKERLVKN</sequence>
<dbReference type="Proteomes" id="UP001590951">
    <property type="component" value="Unassembled WGS sequence"/>
</dbReference>
<keyword evidence="12" id="KW-0472">Membrane</keyword>
<evidence type="ECO:0000256" key="4">
    <source>
        <dbReference type="ARBA" id="ARBA00022824"/>
    </source>
</evidence>
<comment type="pathway">
    <text evidence="3">Sphingolipid metabolism.</text>
</comment>
<keyword evidence="5" id="KW-0521">NADP</keyword>
<evidence type="ECO:0000256" key="3">
    <source>
        <dbReference type="ARBA" id="ARBA00004991"/>
    </source>
</evidence>
<comment type="pathway">
    <text evidence="2">Lipid metabolism; sphingolipid metabolism.</text>
</comment>
<keyword evidence="12" id="KW-0812">Transmembrane</keyword>
<comment type="function">
    <text evidence="10">Catalyzes the reduction of 3'-oxosphinganine (3-ketodihydrosphingosine/KDS) to sphinganine (dihydrosphingosine/DHS), the second step of de novo sphingolipid biosynthesis.</text>
</comment>
<organism evidence="14 15">
    <name type="scientific">Lepraria finkii</name>
    <dbReference type="NCBI Taxonomy" id="1340010"/>
    <lineage>
        <taxon>Eukaryota</taxon>
        <taxon>Fungi</taxon>
        <taxon>Dikarya</taxon>
        <taxon>Ascomycota</taxon>
        <taxon>Pezizomycotina</taxon>
        <taxon>Lecanoromycetes</taxon>
        <taxon>OSLEUM clade</taxon>
        <taxon>Lecanoromycetidae</taxon>
        <taxon>Lecanorales</taxon>
        <taxon>Lecanorineae</taxon>
        <taxon>Stereocaulaceae</taxon>
        <taxon>Lepraria</taxon>
    </lineage>
</organism>
<evidence type="ECO:0000256" key="10">
    <source>
        <dbReference type="ARBA" id="ARBA00044737"/>
    </source>
</evidence>
<dbReference type="Gene3D" id="3.40.50.720">
    <property type="entry name" value="NAD(P)-binding Rossmann-like Domain"/>
    <property type="match status" value="1"/>
</dbReference>
<feature type="signal peptide" evidence="13">
    <location>
        <begin position="1"/>
        <end position="26"/>
    </location>
</feature>
<evidence type="ECO:0000256" key="8">
    <source>
        <dbReference type="ARBA" id="ARBA00023098"/>
    </source>
</evidence>
<feature type="transmembrane region" description="Helical" evidence="12">
    <location>
        <begin position="304"/>
        <end position="323"/>
    </location>
</feature>
<keyword evidence="8" id="KW-0443">Lipid metabolism</keyword>
<dbReference type="PRINTS" id="PR00081">
    <property type="entry name" value="GDHRDH"/>
</dbReference>
<evidence type="ECO:0000256" key="9">
    <source>
        <dbReference type="ARBA" id="ARBA00026112"/>
    </source>
</evidence>
<comment type="caution">
    <text evidence="14">The sequence shown here is derived from an EMBL/GenBank/DDBJ whole genome shotgun (WGS) entry which is preliminary data.</text>
</comment>
<dbReference type="EC" id="1.1.1.102" evidence="9"/>
<accession>A0ABR4B4E7</accession>
<name>A0ABR4B4E7_9LECA</name>
<feature type="chain" id="PRO_5045045389" description="3-dehydrosphinganine reductase" evidence="13">
    <location>
        <begin position="27"/>
        <end position="342"/>
    </location>
</feature>
<keyword evidence="7" id="KW-0560">Oxidoreductase</keyword>
<dbReference type="InterPro" id="IPR045022">
    <property type="entry name" value="KDSR-like"/>
</dbReference>
<keyword evidence="4" id="KW-0256">Endoplasmic reticulum</keyword>
<evidence type="ECO:0000256" key="7">
    <source>
        <dbReference type="ARBA" id="ARBA00023002"/>
    </source>
</evidence>
<keyword evidence="15" id="KW-1185">Reference proteome</keyword>
<dbReference type="InterPro" id="IPR002347">
    <property type="entry name" value="SDR_fam"/>
</dbReference>
<dbReference type="PANTHER" id="PTHR43550:SF3">
    <property type="entry name" value="3-KETODIHYDROSPHINGOSINE REDUCTASE"/>
    <property type="match status" value="1"/>
</dbReference>
<dbReference type="CDD" id="cd08939">
    <property type="entry name" value="KDSR-like_SDR_c"/>
    <property type="match status" value="1"/>
</dbReference>
<dbReference type="SUPFAM" id="SSF51735">
    <property type="entry name" value="NAD(P)-binding Rossmann-fold domains"/>
    <property type="match status" value="1"/>
</dbReference>
<evidence type="ECO:0000256" key="2">
    <source>
        <dbReference type="ARBA" id="ARBA00004760"/>
    </source>
</evidence>